<dbReference type="Gene3D" id="2.30.40.10">
    <property type="entry name" value="Urease, subunit C, domain 1"/>
    <property type="match status" value="1"/>
</dbReference>
<dbReference type="EMBL" id="BMMZ01000003">
    <property type="protein sequence ID" value="GGL59158.1"/>
    <property type="molecule type" value="Genomic_DNA"/>
</dbReference>
<dbReference type="PANTHER" id="PTHR43135">
    <property type="entry name" value="ALPHA-D-RIBOSE 1-METHYLPHOSPHONATE 5-TRIPHOSPHATE DIPHOSPHATASE"/>
    <property type="match status" value="1"/>
</dbReference>
<name>A0A917S6U3_9ACTN</name>
<feature type="domain" description="Amidohydrolase-related" evidence="1">
    <location>
        <begin position="65"/>
        <end position="405"/>
    </location>
</feature>
<dbReference type="InterPro" id="IPR051781">
    <property type="entry name" value="Metallo-dep_Hydrolase"/>
</dbReference>
<gene>
    <name evidence="2" type="ORF">GCM10011575_17080</name>
</gene>
<evidence type="ECO:0000259" key="1">
    <source>
        <dbReference type="Pfam" id="PF01979"/>
    </source>
</evidence>
<dbReference type="InterPro" id="IPR011059">
    <property type="entry name" value="Metal-dep_hydrolase_composite"/>
</dbReference>
<protein>
    <submittedName>
        <fullName evidence="2">Amidohydrolase</fullName>
    </submittedName>
</protein>
<dbReference type="Pfam" id="PF01979">
    <property type="entry name" value="Amidohydro_1"/>
    <property type="match status" value="1"/>
</dbReference>
<proteinExistence type="predicted"/>
<dbReference type="AlphaFoldDB" id="A0A917S6U3"/>
<dbReference type="Proteomes" id="UP000613840">
    <property type="component" value="Unassembled WGS sequence"/>
</dbReference>
<comment type="caution">
    <text evidence="2">The sequence shown here is derived from an EMBL/GenBank/DDBJ whole genome shotgun (WGS) entry which is preliminary data.</text>
</comment>
<dbReference type="InterPro" id="IPR057744">
    <property type="entry name" value="OTAase-like"/>
</dbReference>
<dbReference type="GO" id="GO:0016810">
    <property type="term" value="F:hydrolase activity, acting on carbon-nitrogen (but not peptide) bonds"/>
    <property type="evidence" value="ECO:0007669"/>
    <property type="project" value="InterPro"/>
</dbReference>
<evidence type="ECO:0000313" key="3">
    <source>
        <dbReference type="Proteomes" id="UP000613840"/>
    </source>
</evidence>
<organism evidence="2 3">
    <name type="scientific">Microlunatus endophyticus</name>
    <dbReference type="NCBI Taxonomy" id="1716077"/>
    <lineage>
        <taxon>Bacteria</taxon>
        <taxon>Bacillati</taxon>
        <taxon>Actinomycetota</taxon>
        <taxon>Actinomycetes</taxon>
        <taxon>Propionibacteriales</taxon>
        <taxon>Propionibacteriaceae</taxon>
        <taxon>Microlunatus</taxon>
    </lineage>
</organism>
<dbReference type="SUPFAM" id="SSF51556">
    <property type="entry name" value="Metallo-dependent hydrolases"/>
    <property type="match status" value="1"/>
</dbReference>
<dbReference type="PANTHER" id="PTHR43135:SF3">
    <property type="entry name" value="ALPHA-D-RIBOSE 1-METHYLPHOSPHONATE 5-TRIPHOSPHATE DIPHOSPHATASE"/>
    <property type="match status" value="1"/>
</dbReference>
<dbReference type="InterPro" id="IPR032466">
    <property type="entry name" value="Metal_Hydrolase"/>
</dbReference>
<dbReference type="SUPFAM" id="SSF51338">
    <property type="entry name" value="Composite domain of metallo-dependent hydrolases"/>
    <property type="match status" value="1"/>
</dbReference>
<reference evidence="2" key="1">
    <citation type="journal article" date="2014" name="Int. J. Syst. Evol. Microbiol.">
        <title>Complete genome sequence of Corynebacterium casei LMG S-19264T (=DSM 44701T), isolated from a smear-ripened cheese.</title>
        <authorList>
            <consortium name="US DOE Joint Genome Institute (JGI-PGF)"/>
            <person name="Walter F."/>
            <person name="Albersmeier A."/>
            <person name="Kalinowski J."/>
            <person name="Ruckert C."/>
        </authorList>
    </citation>
    <scope>NUCLEOTIDE SEQUENCE</scope>
    <source>
        <strain evidence="2">CGMCC 4.7306</strain>
    </source>
</reference>
<dbReference type="RefSeq" id="WP_188894755.1">
    <property type="nucleotide sequence ID" value="NZ_BMMZ01000003.1"/>
</dbReference>
<keyword evidence="3" id="KW-1185">Reference proteome</keyword>
<evidence type="ECO:0000313" key="2">
    <source>
        <dbReference type="EMBL" id="GGL59158.1"/>
    </source>
</evidence>
<dbReference type="InterPro" id="IPR006680">
    <property type="entry name" value="Amidohydro-rel"/>
</dbReference>
<dbReference type="Gene3D" id="3.20.20.140">
    <property type="entry name" value="Metal-dependent hydrolases"/>
    <property type="match status" value="1"/>
</dbReference>
<accession>A0A917S6U3</accession>
<reference evidence="2" key="2">
    <citation type="submission" date="2020-09" db="EMBL/GenBank/DDBJ databases">
        <authorList>
            <person name="Sun Q."/>
            <person name="Zhou Y."/>
        </authorList>
    </citation>
    <scope>NUCLEOTIDE SEQUENCE</scope>
    <source>
        <strain evidence="2">CGMCC 4.7306</strain>
    </source>
</reference>
<sequence length="408" mass="43004">MPTISALDNVTPVADSDLSVINAVIIDGLGHDPVAGSIRIEAGRIVEIGTEVTPGDQVLDAQGSTVLPGLIDAHCHAFATHLTGHGNLPMTYVGLMGARRLTGALRRGFTTVRDPAGGDPAFARAGREGLFPSPRYLYTGAPMSQTGGHGDPRSPESTACAHDTGIVDGVDNLRRETRERFRQGAHAIKIMTSGGVISPSDPIAIPQYSSEEIRAVVDEAIRRGSYVIAHSYSADSVRHSVINGVRSIEHGNLIDAATAAIMAEHEAFLVPTLIAYDAMARRAADLGLPPVSMQKNDEVLTSGQNAIALARDAGVRIGFGSDLMGELEDEQLGGLRLQSEVLGILETIRCATSTNADLIQRDDLGRLTPGAIGDLLITDGNVLDDPAALWDDSRPRTVIRSGQVVVAP</sequence>
<dbReference type="CDD" id="cd01299">
    <property type="entry name" value="Met_dep_hydrolase_A"/>
    <property type="match status" value="1"/>
</dbReference>